<dbReference type="SUPFAM" id="SSF53474">
    <property type="entry name" value="alpha/beta-Hydrolases"/>
    <property type="match status" value="1"/>
</dbReference>
<reference evidence="2 3" key="1">
    <citation type="submission" date="2020-08" db="EMBL/GenBank/DDBJ databases">
        <title>Sequencing the genomes of 1000 actinobacteria strains.</title>
        <authorList>
            <person name="Klenk H.-P."/>
        </authorList>
    </citation>
    <scope>NUCLEOTIDE SEQUENCE [LARGE SCALE GENOMIC DNA]</scope>
    <source>
        <strain evidence="2 3">DSM 17294</strain>
    </source>
</reference>
<dbReference type="AlphaFoldDB" id="A0A841DMW4"/>
<feature type="domain" description="AB hydrolase-1" evidence="1">
    <location>
        <begin position="48"/>
        <end position="143"/>
    </location>
</feature>
<dbReference type="PANTHER" id="PTHR43433">
    <property type="entry name" value="HYDROLASE, ALPHA/BETA FOLD FAMILY PROTEIN"/>
    <property type="match status" value="1"/>
</dbReference>
<dbReference type="Proteomes" id="UP000558997">
    <property type="component" value="Unassembled WGS sequence"/>
</dbReference>
<accession>A0A841DMW4</accession>
<sequence>MAQSTTRLVRDGVSLQVVVDGDLAGGDLGGGDVGGGTAAGSPVVRPAVLVGGLLDGPEVWEPLVPLLSGERALVRISCRGCGDSSAATPSLTVSELAEDVLTVADALRIGTFDLVGMSMGGLVAQEVTLSAPERVASLGLVSSAPWLGENGRFVLRLVRDLVVADRIHEAVQFLAYAGLGPAFAEQHPAEFGATVRAVERLPGIAANLVHLIEAMLPFDSRRRLGAITCPTAAVVAVDDLIFAAPCAESLLAYHPQAVLTRMAGGHCAFQSSPGIAAKALLDNWHSVRPPSIPWNK</sequence>
<dbReference type="GO" id="GO:0046503">
    <property type="term" value="P:glycerolipid catabolic process"/>
    <property type="evidence" value="ECO:0007669"/>
    <property type="project" value="TreeGrafter"/>
</dbReference>
<evidence type="ECO:0000313" key="2">
    <source>
        <dbReference type="EMBL" id="MBB5980003.1"/>
    </source>
</evidence>
<dbReference type="Gene3D" id="3.40.50.1820">
    <property type="entry name" value="alpha/beta hydrolase"/>
    <property type="match status" value="1"/>
</dbReference>
<dbReference type="InterPro" id="IPR000073">
    <property type="entry name" value="AB_hydrolase_1"/>
</dbReference>
<keyword evidence="3" id="KW-1185">Reference proteome</keyword>
<dbReference type="EMBL" id="JACHNF010000001">
    <property type="protein sequence ID" value="MBB5980003.1"/>
    <property type="molecule type" value="Genomic_DNA"/>
</dbReference>
<protein>
    <submittedName>
        <fullName evidence="2">Pimeloyl-ACP methyl ester carboxylesterase</fullName>
    </submittedName>
</protein>
<gene>
    <name evidence="2" type="ORF">HDA44_003344</name>
</gene>
<evidence type="ECO:0000313" key="3">
    <source>
        <dbReference type="Proteomes" id="UP000558997"/>
    </source>
</evidence>
<dbReference type="InterPro" id="IPR029058">
    <property type="entry name" value="AB_hydrolase_fold"/>
</dbReference>
<name>A0A841DMW4_9ACTN</name>
<organism evidence="2 3">
    <name type="scientific">Kribbella solani</name>
    <dbReference type="NCBI Taxonomy" id="236067"/>
    <lineage>
        <taxon>Bacteria</taxon>
        <taxon>Bacillati</taxon>
        <taxon>Actinomycetota</taxon>
        <taxon>Actinomycetes</taxon>
        <taxon>Propionibacteriales</taxon>
        <taxon>Kribbellaceae</taxon>
        <taxon>Kribbella</taxon>
    </lineage>
</organism>
<dbReference type="InterPro" id="IPR050471">
    <property type="entry name" value="AB_hydrolase"/>
</dbReference>
<dbReference type="GO" id="GO:0004806">
    <property type="term" value="F:triacylglycerol lipase activity"/>
    <property type="evidence" value="ECO:0007669"/>
    <property type="project" value="TreeGrafter"/>
</dbReference>
<dbReference type="RefSeq" id="WP_184835401.1">
    <property type="nucleotide sequence ID" value="NZ_BAAAVN010000007.1"/>
</dbReference>
<dbReference type="Pfam" id="PF00561">
    <property type="entry name" value="Abhydrolase_1"/>
    <property type="match status" value="1"/>
</dbReference>
<proteinExistence type="predicted"/>
<comment type="caution">
    <text evidence="2">The sequence shown here is derived from an EMBL/GenBank/DDBJ whole genome shotgun (WGS) entry which is preliminary data.</text>
</comment>
<dbReference type="PANTHER" id="PTHR43433:SF5">
    <property type="entry name" value="AB HYDROLASE-1 DOMAIN-CONTAINING PROTEIN"/>
    <property type="match status" value="1"/>
</dbReference>
<evidence type="ECO:0000259" key="1">
    <source>
        <dbReference type="Pfam" id="PF00561"/>
    </source>
</evidence>